<dbReference type="PROSITE" id="PS50261">
    <property type="entry name" value="G_PROTEIN_RECEP_F2_4"/>
    <property type="match status" value="1"/>
</dbReference>
<evidence type="ECO:0000313" key="7">
    <source>
        <dbReference type="EMBL" id="EDO32242.1"/>
    </source>
</evidence>
<feature type="transmembrane region" description="Helical" evidence="5">
    <location>
        <begin position="190"/>
        <end position="211"/>
    </location>
</feature>
<dbReference type="PRINTS" id="PR00249">
    <property type="entry name" value="GPCRSECRETIN"/>
</dbReference>
<proteinExistence type="predicted"/>
<keyword evidence="3 5" id="KW-1133">Transmembrane helix</keyword>
<dbReference type="EMBL" id="DS469840">
    <property type="protein sequence ID" value="EDO32242.1"/>
    <property type="molecule type" value="Genomic_DNA"/>
</dbReference>
<feature type="domain" description="G-protein coupled receptors family 2 profile 2" evidence="6">
    <location>
        <begin position="61"/>
        <end position="231"/>
    </location>
</feature>
<dbReference type="eggNOG" id="KOG4193">
    <property type="taxonomic scope" value="Eukaryota"/>
</dbReference>
<dbReference type="GO" id="GO:0004930">
    <property type="term" value="F:G protein-coupled receptor activity"/>
    <property type="evidence" value="ECO:0007669"/>
    <property type="project" value="InterPro"/>
</dbReference>
<protein>
    <recommendedName>
        <fullName evidence="6">G-protein coupled receptors family 2 profile 2 domain-containing protein</fullName>
    </recommendedName>
</protein>
<sequence>MILQKVFIPEQASDFQFSYRNNINELTIQANVPWQNMDNVTAHASRRRFRLIDATRYTAVCVTAAAMLQLFLMAALFWMLLEGIQLYLQLVRVYNADMSLKLCYLFAWGIPVLVVGISLAVVGGSPRGIQSYTQLKACWISYNHHVIWTVVVPAALVIVINSSIFFRILKELSNMSNRQKRAQDSYSIVRNLKACLVLFPVLGITWSIGFVNMLDAAVVTVYLFTILDSVQCHVPALSVYTELKRPTVPRFGIVCTIACWVYFFHIGGCAMFFIFSLLFWAARLEDFI</sequence>
<evidence type="ECO:0000313" key="8">
    <source>
        <dbReference type="Proteomes" id="UP000001593"/>
    </source>
</evidence>
<evidence type="ECO:0000256" key="5">
    <source>
        <dbReference type="SAM" id="Phobius"/>
    </source>
</evidence>
<dbReference type="InterPro" id="IPR017981">
    <property type="entry name" value="GPCR_2-like_7TM"/>
</dbReference>
<name>A7SVP1_NEMVE</name>
<evidence type="ECO:0000256" key="2">
    <source>
        <dbReference type="ARBA" id="ARBA00022692"/>
    </source>
</evidence>
<dbReference type="Pfam" id="PF00002">
    <property type="entry name" value="7tm_2"/>
    <property type="match status" value="1"/>
</dbReference>
<dbReference type="InterPro" id="IPR000832">
    <property type="entry name" value="GPCR_2_secretin-like"/>
</dbReference>
<evidence type="ECO:0000256" key="3">
    <source>
        <dbReference type="ARBA" id="ARBA00022989"/>
    </source>
</evidence>
<accession>A7SVP1</accession>
<keyword evidence="2 5" id="KW-0812">Transmembrane</keyword>
<feature type="transmembrane region" description="Helical" evidence="5">
    <location>
        <begin position="145"/>
        <end position="169"/>
    </location>
</feature>
<dbReference type="HOGENOM" id="CLU_967411_0_0_1"/>
<evidence type="ECO:0000256" key="4">
    <source>
        <dbReference type="ARBA" id="ARBA00023136"/>
    </source>
</evidence>
<keyword evidence="4 5" id="KW-0472">Membrane</keyword>
<feature type="transmembrane region" description="Helical" evidence="5">
    <location>
        <begin position="251"/>
        <end position="282"/>
    </location>
</feature>
<dbReference type="AlphaFoldDB" id="A7SVP1"/>
<gene>
    <name evidence="7" type="ORF">NEMVEDRAFT_v1g218198</name>
</gene>
<dbReference type="InParanoid" id="A7SVP1"/>
<dbReference type="Proteomes" id="UP000001593">
    <property type="component" value="Unassembled WGS sequence"/>
</dbReference>
<dbReference type="PANTHER" id="PTHR12011:SF347">
    <property type="entry name" value="FI21270P1-RELATED"/>
    <property type="match status" value="1"/>
</dbReference>
<feature type="transmembrane region" description="Helical" evidence="5">
    <location>
        <begin position="102"/>
        <end position="125"/>
    </location>
</feature>
<dbReference type="PANTHER" id="PTHR12011">
    <property type="entry name" value="ADHESION G-PROTEIN COUPLED RECEPTOR"/>
    <property type="match status" value="1"/>
</dbReference>
<dbReference type="GO" id="GO:0005886">
    <property type="term" value="C:plasma membrane"/>
    <property type="evidence" value="ECO:0000318"/>
    <property type="project" value="GO_Central"/>
</dbReference>
<feature type="transmembrane region" description="Helical" evidence="5">
    <location>
        <begin position="57"/>
        <end position="81"/>
    </location>
</feature>
<dbReference type="STRING" id="45351.A7SVP1"/>
<comment type="subcellular location">
    <subcellularLocation>
        <location evidence="1">Membrane</location>
        <topology evidence="1">Multi-pass membrane protein</topology>
    </subcellularLocation>
</comment>
<evidence type="ECO:0000256" key="1">
    <source>
        <dbReference type="ARBA" id="ARBA00004141"/>
    </source>
</evidence>
<organism evidence="7 8">
    <name type="scientific">Nematostella vectensis</name>
    <name type="common">Starlet sea anemone</name>
    <dbReference type="NCBI Taxonomy" id="45351"/>
    <lineage>
        <taxon>Eukaryota</taxon>
        <taxon>Metazoa</taxon>
        <taxon>Cnidaria</taxon>
        <taxon>Anthozoa</taxon>
        <taxon>Hexacorallia</taxon>
        <taxon>Actiniaria</taxon>
        <taxon>Edwardsiidae</taxon>
        <taxon>Nematostella</taxon>
    </lineage>
</organism>
<dbReference type="Gene3D" id="1.20.1070.10">
    <property type="entry name" value="Rhodopsin 7-helix transmembrane proteins"/>
    <property type="match status" value="1"/>
</dbReference>
<evidence type="ECO:0000259" key="6">
    <source>
        <dbReference type="PROSITE" id="PS50261"/>
    </source>
</evidence>
<feature type="transmembrane region" description="Helical" evidence="5">
    <location>
        <begin position="217"/>
        <end position="239"/>
    </location>
</feature>
<dbReference type="PhylomeDB" id="A7SVP1"/>
<dbReference type="GO" id="GO:0007166">
    <property type="term" value="P:cell surface receptor signaling pathway"/>
    <property type="evidence" value="ECO:0007669"/>
    <property type="project" value="InterPro"/>
</dbReference>
<reference evidence="7 8" key="1">
    <citation type="journal article" date="2007" name="Science">
        <title>Sea anemone genome reveals ancestral eumetazoan gene repertoire and genomic organization.</title>
        <authorList>
            <person name="Putnam N.H."/>
            <person name="Srivastava M."/>
            <person name="Hellsten U."/>
            <person name="Dirks B."/>
            <person name="Chapman J."/>
            <person name="Salamov A."/>
            <person name="Terry A."/>
            <person name="Shapiro H."/>
            <person name="Lindquist E."/>
            <person name="Kapitonov V.V."/>
            <person name="Jurka J."/>
            <person name="Genikhovich G."/>
            <person name="Grigoriev I.V."/>
            <person name="Lucas S.M."/>
            <person name="Steele R.E."/>
            <person name="Finnerty J.R."/>
            <person name="Technau U."/>
            <person name="Martindale M.Q."/>
            <person name="Rokhsar D.S."/>
        </authorList>
    </citation>
    <scope>NUCLEOTIDE SEQUENCE [LARGE SCALE GENOMIC DNA]</scope>
    <source>
        <strain evidence="8">CH2 X CH6</strain>
    </source>
</reference>
<keyword evidence="8" id="KW-1185">Reference proteome</keyword>